<accession>A0A2N9ISX6</accession>
<sequence>MVKDLNEGRNSENHQEPPEGEGDLTKKEPIVNKLTNKDDLLQFMTFSKVIALLEKERILAGSRRFLRRPPYLTKLLSQPYPDKYELPTFSQYDFRKGNSIEHVSKFLDVMGPHVGNGDLCLREFSKSLTDCAIHEKFTLLTLHSTKQGSIESLLTYIKSFKEVALDYYCNHEELELVEIFITNIITEYRAYLENLDIVQFTSLLQKVAGKTALSIKP</sequence>
<reference evidence="2" key="1">
    <citation type="submission" date="2018-02" db="EMBL/GenBank/DDBJ databases">
        <authorList>
            <person name="Cohen D.B."/>
            <person name="Kent A.D."/>
        </authorList>
    </citation>
    <scope>NUCLEOTIDE SEQUENCE</scope>
</reference>
<feature type="region of interest" description="Disordered" evidence="1">
    <location>
        <begin position="1"/>
        <end position="27"/>
    </location>
</feature>
<evidence type="ECO:0000313" key="2">
    <source>
        <dbReference type="EMBL" id="SPD27300.1"/>
    </source>
</evidence>
<dbReference type="EMBL" id="OIVN01006186">
    <property type="protein sequence ID" value="SPD27300.1"/>
    <property type="molecule type" value="Genomic_DNA"/>
</dbReference>
<dbReference type="AlphaFoldDB" id="A0A2N9ISX6"/>
<evidence type="ECO:0000256" key="1">
    <source>
        <dbReference type="SAM" id="MobiDB-lite"/>
    </source>
</evidence>
<gene>
    <name evidence="2" type="ORF">FSB_LOCUS55182</name>
</gene>
<organism evidence="2">
    <name type="scientific">Fagus sylvatica</name>
    <name type="common">Beechnut</name>
    <dbReference type="NCBI Taxonomy" id="28930"/>
    <lineage>
        <taxon>Eukaryota</taxon>
        <taxon>Viridiplantae</taxon>
        <taxon>Streptophyta</taxon>
        <taxon>Embryophyta</taxon>
        <taxon>Tracheophyta</taxon>
        <taxon>Spermatophyta</taxon>
        <taxon>Magnoliopsida</taxon>
        <taxon>eudicotyledons</taxon>
        <taxon>Gunneridae</taxon>
        <taxon>Pentapetalae</taxon>
        <taxon>rosids</taxon>
        <taxon>fabids</taxon>
        <taxon>Fagales</taxon>
        <taxon>Fagaceae</taxon>
        <taxon>Fagus</taxon>
    </lineage>
</organism>
<name>A0A2N9ISX6_FAGSY</name>
<protein>
    <recommendedName>
        <fullName evidence="3">Retrotransposon gag domain-containing protein</fullName>
    </recommendedName>
</protein>
<proteinExistence type="predicted"/>
<evidence type="ECO:0008006" key="3">
    <source>
        <dbReference type="Google" id="ProtNLM"/>
    </source>
</evidence>